<proteinExistence type="predicted"/>
<reference evidence="2 3" key="1">
    <citation type="submission" date="2020-12" db="EMBL/GenBank/DDBJ databases">
        <title>Oil enriched cultivation method for isolating marine PHA-producing bacteria.</title>
        <authorList>
            <person name="Zheng W."/>
            <person name="Yu S."/>
            <person name="Huang Y."/>
        </authorList>
    </citation>
    <scope>NUCLEOTIDE SEQUENCE [LARGE SCALE GENOMIC DNA]</scope>
    <source>
        <strain evidence="2 3">SN0-2</strain>
    </source>
</reference>
<gene>
    <name evidence="2" type="ORF">JF535_01210</name>
</gene>
<comment type="caution">
    <text evidence="2">The sequence shown here is derived from an EMBL/GenBank/DDBJ whole genome shotgun (WGS) entry which is preliminary data.</text>
</comment>
<dbReference type="InterPro" id="IPR027417">
    <property type="entry name" value="P-loop_NTPase"/>
</dbReference>
<dbReference type="Proteomes" id="UP000664293">
    <property type="component" value="Unassembled WGS sequence"/>
</dbReference>
<dbReference type="InterPro" id="IPR026634">
    <property type="entry name" value="TPST-like"/>
</dbReference>
<keyword evidence="1" id="KW-0808">Transferase</keyword>
<dbReference type="EMBL" id="JAEKJR010000001">
    <property type="protein sequence ID" value="MBN8429457.1"/>
    <property type="molecule type" value="Genomic_DNA"/>
</dbReference>
<protein>
    <submittedName>
        <fullName evidence="2">Sulfotransferase</fullName>
    </submittedName>
</protein>
<evidence type="ECO:0000313" key="3">
    <source>
        <dbReference type="Proteomes" id="UP000664293"/>
    </source>
</evidence>
<dbReference type="Gene3D" id="3.40.50.300">
    <property type="entry name" value="P-loop containing nucleotide triphosphate hydrolases"/>
    <property type="match status" value="1"/>
</dbReference>
<dbReference type="SUPFAM" id="SSF52540">
    <property type="entry name" value="P-loop containing nucleoside triphosphate hydrolases"/>
    <property type="match status" value="1"/>
</dbReference>
<evidence type="ECO:0000313" key="2">
    <source>
        <dbReference type="EMBL" id="MBN8429457.1"/>
    </source>
</evidence>
<organism evidence="2 3">
    <name type="scientific">Microbulbifer salipaludis</name>
    <dbReference type="NCBI Taxonomy" id="187980"/>
    <lineage>
        <taxon>Bacteria</taxon>
        <taxon>Pseudomonadati</taxon>
        <taxon>Pseudomonadota</taxon>
        <taxon>Gammaproteobacteria</taxon>
        <taxon>Cellvibrionales</taxon>
        <taxon>Microbulbiferaceae</taxon>
        <taxon>Microbulbifer</taxon>
    </lineage>
</organism>
<name>A0ABS3E2C5_9GAMM</name>
<dbReference type="Pfam" id="PF13469">
    <property type="entry name" value="Sulfotransfer_3"/>
    <property type="match status" value="1"/>
</dbReference>
<keyword evidence="3" id="KW-1185">Reference proteome</keyword>
<accession>A0ABS3E2C5</accession>
<evidence type="ECO:0000256" key="1">
    <source>
        <dbReference type="ARBA" id="ARBA00022679"/>
    </source>
</evidence>
<dbReference type="PANTHER" id="PTHR12788:SF10">
    <property type="entry name" value="PROTEIN-TYROSINE SULFOTRANSFERASE"/>
    <property type="match status" value="1"/>
</dbReference>
<sequence length="405" mass="45326">MLSTKSGSHTPIFIVGPPRSGTSLLSAILCSHSRIACGPETDLFRAIPLETAVQTVREKDWRQLAVLQLKSILYPDGKSMLSHFGLTEQSINKYLCTQEPTASAIYSAIPAAFAYRHGKARWAEKTPRHIMYADTIRLLYPDAKIIRIIRDPRDSIPSVVKNIGLSKSFVGEFYRWMSVYEQSEPFFRDDSGSVTVRYEDLVVNPSKEVGAICKFIGEDFEPEMLERSGADLVRVETETWKGDIDKRINADCIYDWKRKLSHRVAKAGSIICYEALEAFRYPEGIKPKRDIKVFPLGENFGVVNESFIIDSAQNGIRYSTAGKSYPTSISEAFVCHQDVLIGDLPLGKGAMERVWNSMNAILRIISRFVRGTPVKVDPNIQLGVGTLSRVVTAVALRFGHKTRIG</sequence>
<dbReference type="PANTHER" id="PTHR12788">
    <property type="entry name" value="PROTEIN-TYROSINE SULFOTRANSFERASE 2"/>
    <property type="match status" value="1"/>
</dbReference>
<dbReference type="RefSeq" id="WP_206998141.1">
    <property type="nucleotide sequence ID" value="NZ_JAEKJR010000001.1"/>
</dbReference>